<gene>
    <name evidence="9" type="ORF">BFF78_03260</name>
</gene>
<proteinExistence type="inferred from homology"/>
<dbReference type="KEGG" id="spun:BFF78_03260"/>
<comment type="similarity">
    <text evidence="2">Belongs to the ComB family.</text>
</comment>
<evidence type="ECO:0000256" key="8">
    <source>
        <dbReference type="SAM" id="MobiDB-lite"/>
    </source>
</evidence>
<evidence type="ECO:0000256" key="7">
    <source>
        <dbReference type="ARBA" id="ARBA00033711"/>
    </source>
</evidence>
<comment type="catalytic activity">
    <reaction evidence="7">
        <text>(2R)-O-phospho-3-sulfolactate + H2O = (2R)-3-sulfolactate + phosphate</text>
        <dbReference type="Rhea" id="RHEA:23416"/>
        <dbReference type="ChEBI" id="CHEBI:15377"/>
        <dbReference type="ChEBI" id="CHEBI:15597"/>
        <dbReference type="ChEBI" id="CHEBI:43474"/>
        <dbReference type="ChEBI" id="CHEBI:58738"/>
        <dbReference type="EC" id="3.1.3.71"/>
    </reaction>
</comment>
<evidence type="ECO:0000256" key="3">
    <source>
        <dbReference type="ARBA" id="ARBA00012953"/>
    </source>
</evidence>
<dbReference type="SUPFAM" id="SSF142823">
    <property type="entry name" value="ComB-like"/>
    <property type="match status" value="1"/>
</dbReference>
<evidence type="ECO:0000256" key="4">
    <source>
        <dbReference type="ARBA" id="ARBA00021948"/>
    </source>
</evidence>
<evidence type="ECO:0000256" key="6">
    <source>
        <dbReference type="ARBA" id="ARBA00022842"/>
    </source>
</evidence>
<dbReference type="GO" id="GO:0050532">
    <property type="term" value="F:2-phosphosulfolactate phosphatase activity"/>
    <property type="evidence" value="ECO:0007669"/>
    <property type="project" value="UniProtKB-EC"/>
</dbReference>
<dbReference type="AlphaFoldDB" id="A0A1D7Y4C2"/>
<dbReference type="PANTHER" id="PTHR37311:SF1">
    <property type="entry name" value="2-PHOSPHOSULFOLACTATE PHOSPHATASE-RELATED"/>
    <property type="match status" value="1"/>
</dbReference>
<dbReference type="RefSeq" id="WP_069776863.1">
    <property type="nucleotide sequence ID" value="NZ_CP017248.1"/>
</dbReference>
<dbReference type="InterPro" id="IPR036702">
    <property type="entry name" value="ComB-like_sf"/>
</dbReference>
<dbReference type="GO" id="GO:0050545">
    <property type="term" value="F:sulfopyruvate decarboxylase activity"/>
    <property type="evidence" value="ECO:0007669"/>
    <property type="project" value="TreeGrafter"/>
</dbReference>
<keyword evidence="5" id="KW-0378">Hydrolase</keyword>
<protein>
    <recommendedName>
        <fullName evidence="4">Probable 2-phosphosulfolactate phosphatase</fullName>
        <ecNumber evidence="3">3.1.3.71</ecNumber>
    </recommendedName>
</protein>
<dbReference type="GO" id="GO:0000287">
    <property type="term" value="F:magnesium ion binding"/>
    <property type="evidence" value="ECO:0007669"/>
    <property type="project" value="InterPro"/>
</dbReference>
<sequence length="242" mass="25624">MRTEFTGIPDVPAAPDVAVVVDVMRAFTVAAWAFWRGAERIVFAGTQREALDLKARHPGWLAFQDGAPVPGFDLANSPARLRSLDVRGRTVVQKTTAGTAGALAVADAGLLLCASFVVAGATAEVLRRARPERVTFVVTGDGGRAEEDLACAQYIADRVHTGDTDPAPYLERARRSEAAGRLCEGVRRGWAGVHPEDVAMCLKADTFPFAMAAARVDGHLELRPVDGGRPEPGGARATRPAG</sequence>
<evidence type="ECO:0000313" key="9">
    <source>
        <dbReference type="EMBL" id="AOR30209.1"/>
    </source>
</evidence>
<evidence type="ECO:0000256" key="1">
    <source>
        <dbReference type="ARBA" id="ARBA00001946"/>
    </source>
</evidence>
<dbReference type="InterPro" id="IPR005238">
    <property type="entry name" value="ComB-like"/>
</dbReference>
<dbReference type="Proteomes" id="UP000094960">
    <property type="component" value="Chromosome"/>
</dbReference>
<name>A0A1D7Y4C2_9ACTN</name>
<dbReference type="EMBL" id="CP017248">
    <property type="protein sequence ID" value="AOR30209.1"/>
    <property type="molecule type" value="Genomic_DNA"/>
</dbReference>
<keyword evidence="10" id="KW-1185">Reference proteome</keyword>
<dbReference type="PANTHER" id="PTHR37311">
    <property type="entry name" value="2-PHOSPHOSULFOLACTATE PHOSPHATASE-RELATED"/>
    <property type="match status" value="1"/>
</dbReference>
<dbReference type="Gene3D" id="3.90.1560.10">
    <property type="entry name" value="ComB-like"/>
    <property type="match status" value="1"/>
</dbReference>
<dbReference type="EC" id="3.1.3.71" evidence="3"/>
<keyword evidence="6" id="KW-0460">Magnesium</keyword>
<feature type="region of interest" description="Disordered" evidence="8">
    <location>
        <begin position="222"/>
        <end position="242"/>
    </location>
</feature>
<evidence type="ECO:0000256" key="5">
    <source>
        <dbReference type="ARBA" id="ARBA00022801"/>
    </source>
</evidence>
<comment type="cofactor">
    <cofactor evidence="1">
        <name>Mg(2+)</name>
        <dbReference type="ChEBI" id="CHEBI:18420"/>
    </cofactor>
</comment>
<evidence type="ECO:0000313" key="10">
    <source>
        <dbReference type="Proteomes" id="UP000094960"/>
    </source>
</evidence>
<dbReference type="Pfam" id="PF04029">
    <property type="entry name" value="2-ph_phosp"/>
    <property type="match status" value="1"/>
</dbReference>
<organism evidence="9 10">
    <name type="scientific">Streptomyces fodineus</name>
    <dbReference type="NCBI Taxonomy" id="1904616"/>
    <lineage>
        <taxon>Bacteria</taxon>
        <taxon>Bacillati</taxon>
        <taxon>Actinomycetota</taxon>
        <taxon>Actinomycetes</taxon>
        <taxon>Kitasatosporales</taxon>
        <taxon>Streptomycetaceae</taxon>
        <taxon>Streptomyces</taxon>
    </lineage>
</organism>
<reference evidence="10" key="1">
    <citation type="submission" date="2016-09" db="EMBL/GenBank/DDBJ databases">
        <title>Streptomyces puniciscabiei strain:TW1S1 Genome sequencing and assembly.</title>
        <authorList>
            <person name="Kim M.-K."/>
            <person name="Kim S.B."/>
        </authorList>
    </citation>
    <scope>NUCLEOTIDE SEQUENCE [LARGE SCALE GENOMIC DNA]</scope>
    <source>
        <strain evidence="10">TW1S1</strain>
    </source>
</reference>
<accession>A0A1D7Y4C2</accession>
<evidence type="ECO:0000256" key="2">
    <source>
        <dbReference type="ARBA" id="ARBA00009997"/>
    </source>
</evidence>